<gene>
    <name evidence="4" type="primary">korA_3</name>
    <name evidence="4" type="ORF">SDC9_04438</name>
</gene>
<evidence type="ECO:0000259" key="2">
    <source>
        <dbReference type="Pfam" id="PF01855"/>
    </source>
</evidence>
<sequence>MSKEIRLMKGNEAIGEAAIRAGCASYFGYPITPQNELTAYMAANMLPAGRIFIQAESEVSAINMVYGAAATGVRAMTSSSSPGISLKQEGISYLCGADLPAVVVNVARAGPGLGGITPAQGDYFQSTRGGGHGDYHTIVLAPKGVQEAADLTFEAFELSDKYKIPVLVLADGLIGQMMESVVLPDPVDMAALPRKPWAVGHQARDKRGVNHVSSMNLDPATLEKANLKREAHYDMVKKELCRYEEMQVEDADLVIVAYGTSARVSMSAVQAGRAKGLKIGLFRPITLWPFPYERIAALAEKEGRKFLSVEMSMGQMVEDVRLAVNGRAPVAHYGRTGGMIHNEEEVLAAAERMLNA</sequence>
<dbReference type="AlphaFoldDB" id="A0A644SYP6"/>
<evidence type="ECO:0000259" key="3">
    <source>
        <dbReference type="Pfam" id="PF17147"/>
    </source>
</evidence>
<proteinExistence type="predicted"/>
<dbReference type="SUPFAM" id="SSF52922">
    <property type="entry name" value="TK C-terminal domain-like"/>
    <property type="match status" value="1"/>
</dbReference>
<dbReference type="GO" id="GO:0047553">
    <property type="term" value="F:2-oxoglutarate synthase activity"/>
    <property type="evidence" value="ECO:0007669"/>
    <property type="project" value="UniProtKB-EC"/>
</dbReference>
<dbReference type="InterPro" id="IPR029061">
    <property type="entry name" value="THDP-binding"/>
</dbReference>
<reference evidence="4" key="1">
    <citation type="submission" date="2019-08" db="EMBL/GenBank/DDBJ databases">
        <authorList>
            <person name="Kucharzyk K."/>
            <person name="Murdoch R.W."/>
            <person name="Higgins S."/>
            <person name="Loffler F."/>
        </authorList>
    </citation>
    <scope>NUCLEOTIDE SEQUENCE</scope>
</reference>
<dbReference type="NCBIfam" id="NF005507">
    <property type="entry name" value="PRK07119.1"/>
    <property type="match status" value="1"/>
</dbReference>
<name>A0A644SYP6_9ZZZZ</name>
<feature type="domain" description="Pyruvate flavodoxin/ferredoxin oxidoreductase pyrimidine binding" evidence="2">
    <location>
        <begin position="16"/>
        <end position="214"/>
    </location>
</feature>
<organism evidence="4">
    <name type="scientific">bioreactor metagenome</name>
    <dbReference type="NCBI Taxonomy" id="1076179"/>
    <lineage>
        <taxon>unclassified sequences</taxon>
        <taxon>metagenomes</taxon>
        <taxon>ecological metagenomes</taxon>
    </lineage>
</organism>
<dbReference type="InterPro" id="IPR033412">
    <property type="entry name" value="PFOR_II"/>
</dbReference>
<protein>
    <submittedName>
        <fullName evidence="4">2-oxoglutarate oxidoreductase subunit KorA</fullName>
        <ecNumber evidence="4">1.2.7.3</ecNumber>
    </submittedName>
</protein>
<dbReference type="CDD" id="cd07034">
    <property type="entry name" value="TPP_PYR_PFOR_IOR-alpha_like"/>
    <property type="match status" value="1"/>
</dbReference>
<dbReference type="InterPro" id="IPR052368">
    <property type="entry name" value="2-oxoacid_oxidoreductase"/>
</dbReference>
<dbReference type="PANTHER" id="PTHR43088:SF1">
    <property type="entry name" value="SUBUNIT OF PYRUVATE:FLAVODOXIN OXIDOREDUCTASE"/>
    <property type="match status" value="1"/>
</dbReference>
<evidence type="ECO:0000313" key="4">
    <source>
        <dbReference type="EMBL" id="MPL58892.1"/>
    </source>
</evidence>
<dbReference type="Pfam" id="PF17147">
    <property type="entry name" value="PFOR_II"/>
    <property type="match status" value="1"/>
</dbReference>
<dbReference type="Gene3D" id="3.40.50.920">
    <property type="match status" value="1"/>
</dbReference>
<feature type="domain" description="Pyruvate:ferredoxin oxidoreductase core" evidence="3">
    <location>
        <begin position="251"/>
        <end position="345"/>
    </location>
</feature>
<comment type="caution">
    <text evidence="4">The sequence shown here is derived from an EMBL/GenBank/DDBJ whole genome shotgun (WGS) entry which is preliminary data.</text>
</comment>
<evidence type="ECO:0000256" key="1">
    <source>
        <dbReference type="ARBA" id="ARBA00023002"/>
    </source>
</evidence>
<dbReference type="EMBL" id="VSSQ01000008">
    <property type="protein sequence ID" value="MPL58892.1"/>
    <property type="molecule type" value="Genomic_DNA"/>
</dbReference>
<keyword evidence="1 4" id="KW-0560">Oxidoreductase</keyword>
<dbReference type="SUPFAM" id="SSF52518">
    <property type="entry name" value="Thiamin diphosphate-binding fold (THDP-binding)"/>
    <property type="match status" value="1"/>
</dbReference>
<dbReference type="Pfam" id="PF01855">
    <property type="entry name" value="POR_N"/>
    <property type="match status" value="1"/>
</dbReference>
<accession>A0A644SYP6</accession>
<dbReference type="PANTHER" id="PTHR43088">
    <property type="entry name" value="SUBUNIT OF PYRUVATE:FLAVODOXIN OXIDOREDUCTASE-RELATED"/>
    <property type="match status" value="1"/>
</dbReference>
<dbReference type="InterPro" id="IPR009014">
    <property type="entry name" value="Transketo_C/PFOR_II"/>
</dbReference>
<dbReference type="InterPro" id="IPR002880">
    <property type="entry name" value="Pyrv_Fd/Flavodoxin_OxRdtase_N"/>
</dbReference>
<dbReference type="Gene3D" id="3.40.50.970">
    <property type="match status" value="1"/>
</dbReference>
<dbReference type="EC" id="1.2.7.3" evidence="4"/>